<dbReference type="AlphaFoldDB" id="A0A318H806"/>
<name>A0A318H806_9BURK</name>
<evidence type="ECO:0000256" key="1">
    <source>
        <dbReference type="SAM" id="Phobius"/>
    </source>
</evidence>
<organism evidence="2 3">
    <name type="scientific">Sphaerotilus hippei</name>
    <dbReference type="NCBI Taxonomy" id="744406"/>
    <lineage>
        <taxon>Bacteria</taxon>
        <taxon>Pseudomonadati</taxon>
        <taxon>Pseudomonadota</taxon>
        <taxon>Betaproteobacteria</taxon>
        <taxon>Burkholderiales</taxon>
        <taxon>Sphaerotilaceae</taxon>
        <taxon>Sphaerotilus</taxon>
    </lineage>
</organism>
<keyword evidence="1" id="KW-0472">Membrane</keyword>
<dbReference type="RefSeq" id="WP_110399422.1">
    <property type="nucleotide sequence ID" value="NZ_QJJS01000002.1"/>
</dbReference>
<protein>
    <submittedName>
        <fullName evidence="2">Uncharacterized protein</fullName>
    </submittedName>
</protein>
<reference evidence="2 3" key="1">
    <citation type="submission" date="2018-05" db="EMBL/GenBank/DDBJ databases">
        <title>Genomic Encyclopedia of Type Strains, Phase IV (KMG-IV): sequencing the most valuable type-strain genomes for metagenomic binning, comparative biology and taxonomic classification.</title>
        <authorList>
            <person name="Goeker M."/>
        </authorList>
    </citation>
    <scope>NUCLEOTIDE SEQUENCE [LARGE SCALE GENOMIC DNA]</scope>
    <source>
        <strain evidence="2 3">DSM 566</strain>
    </source>
</reference>
<comment type="caution">
    <text evidence="2">The sequence shown here is derived from an EMBL/GenBank/DDBJ whole genome shotgun (WGS) entry which is preliminary data.</text>
</comment>
<dbReference type="OrthoDB" id="8419990at2"/>
<sequence length="206" mass="22829">MARQGRRGRSGGREAEVDPFYDMLFNMLIAFVFCFIIALLAMNPKALKAGDIPAKAEYIVTVSWPDMNPDDIDAWAQDPAGNLVWFRAREAGLMHLDRDDRGLSNDTIVVNGRQVVNPLNQEVVSLRGIATGEYTINAHYYETKDGQPVEATVSVVKINPRAEVVYYGQATLARKGDEATLVRFTVLPDGSVGQISTLPKPLVQRY</sequence>
<keyword evidence="3" id="KW-1185">Reference proteome</keyword>
<dbReference type="EMBL" id="QJJS01000002">
    <property type="protein sequence ID" value="PXW98804.1"/>
    <property type="molecule type" value="Genomic_DNA"/>
</dbReference>
<dbReference type="Proteomes" id="UP000247811">
    <property type="component" value="Unassembled WGS sequence"/>
</dbReference>
<keyword evidence="1" id="KW-1133">Transmembrane helix</keyword>
<keyword evidence="1" id="KW-0812">Transmembrane</keyword>
<accession>A0A318H806</accession>
<evidence type="ECO:0000313" key="2">
    <source>
        <dbReference type="EMBL" id="PXW98804.1"/>
    </source>
</evidence>
<gene>
    <name evidence="2" type="ORF">C7444_102295</name>
</gene>
<feature type="transmembrane region" description="Helical" evidence="1">
    <location>
        <begin position="20"/>
        <end position="42"/>
    </location>
</feature>
<evidence type="ECO:0000313" key="3">
    <source>
        <dbReference type="Proteomes" id="UP000247811"/>
    </source>
</evidence>
<proteinExistence type="predicted"/>